<accession>D7U0X7</accession>
<proteinExistence type="predicted"/>
<dbReference type="AlphaFoldDB" id="D7U0X7"/>
<dbReference type="HOGENOM" id="CLU_172162_0_0_1"/>
<gene>
    <name evidence="1" type="ordered locus">VIT_09s0002g06170</name>
</gene>
<dbReference type="EMBL" id="FN596494">
    <property type="protein sequence ID" value="CBI36273.3"/>
    <property type="molecule type" value="Genomic_DNA"/>
</dbReference>
<dbReference type="Proteomes" id="UP000009183">
    <property type="component" value="Chromosome 9"/>
</dbReference>
<evidence type="ECO:0000313" key="1">
    <source>
        <dbReference type="EMBL" id="CBI36273.3"/>
    </source>
</evidence>
<dbReference type="PaxDb" id="29760-VIT_09s0002g06170.t01"/>
<evidence type="ECO:0000313" key="2">
    <source>
        <dbReference type="Proteomes" id="UP000009183"/>
    </source>
</evidence>
<dbReference type="InParanoid" id="D7U0X7"/>
<protein>
    <submittedName>
        <fullName evidence="1">Uncharacterized protein</fullName>
    </submittedName>
</protein>
<sequence length="112" mass="12637">MINSFLFRWYSTIFYHNIGKFYFIVLNRYVGWICTKAPLVQGKVLTKPSKSIPIPQNISFQSPHIYIYGVSTLRSEAEPNGGQLQGFSLAESGFVLCLGGGKKVRKEKKLTS</sequence>
<reference evidence="2" key="1">
    <citation type="journal article" date="2007" name="Nature">
        <title>The grapevine genome sequence suggests ancestral hexaploidization in major angiosperm phyla.</title>
        <authorList>
            <consortium name="The French-Italian Public Consortium for Grapevine Genome Characterization."/>
            <person name="Jaillon O."/>
            <person name="Aury J.-M."/>
            <person name="Noel B."/>
            <person name="Policriti A."/>
            <person name="Clepet C."/>
            <person name="Casagrande A."/>
            <person name="Choisne N."/>
            <person name="Aubourg S."/>
            <person name="Vitulo N."/>
            <person name="Jubin C."/>
            <person name="Vezzi A."/>
            <person name="Legeai F."/>
            <person name="Hugueney P."/>
            <person name="Dasilva C."/>
            <person name="Horner D."/>
            <person name="Mica E."/>
            <person name="Jublot D."/>
            <person name="Poulain J."/>
            <person name="Bruyere C."/>
            <person name="Billault A."/>
            <person name="Segurens B."/>
            <person name="Gouyvenoux M."/>
            <person name="Ugarte E."/>
            <person name="Cattonaro F."/>
            <person name="Anthouard V."/>
            <person name="Vico V."/>
            <person name="Del Fabbro C."/>
            <person name="Alaux M."/>
            <person name="Di Gaspero G."/>
            <person name="Dumas V."/>
            <person name="Felice N."/>
            <person name="Paillard S."/>
            <person name="Juman I."/>
            <person name="Moroldo M."/>
            <person name="Scalabrin S."/>
            <person name="Canaguier A."/>
            <person name="Le Clainche I."/>
            <person name="Malacrida G."/>
            <person name="Durand E."/>
            <person name="Pesole G."/>
            <person name="Laucou V."/>
            <person name="Chatelet P."/>
            <person name="Merdinoglu D."/>
            <person name="Delledonne M."/>
            <person name="Pezzotti M."/>
            <person name="Lecharny A."/>
            <person name="Scarpelli C."/>
            <person name="Artiguenave F."/>
            <person name="Pe M.E."/>
            <person name="Valle G."/>
            <person name="Morgante M."/>
            <person name="Caboche M."/>
            <person name="Adam-Blondon A.-F."/>
            <person name="Weissenbach J."/>
            <person name="Quetier F."/>
            <person name="Wincker P."/>
        </authorList>
    </citation>
    <scope>NUCLEOTIDE SEQUENCE [LARGE SCALE GENOMIC DNA]</scope>
    <source>
        <strain evidence="2">cv. Pinot noir / PN40024</strain>
    </source>
</reference>
<organism evidence="1 2">
    <name type="scientific">Vitis vinifera</name>
    <name type="common">Grape</name>
    <dbReference type="NCBI Taxonomy" id="29760"/>
    <lineage>
        <taxon>Eukaryota</taxon>
        <taxon>Viridiplantae</taxon>
        <taxon>Streptophyta</taxon>
        <taxon>Embryophyta</taxon>
        <taxon>Tracheophyta</taxon>
        <taxon>Spermatophyta</taxon>
        <taxon>Magnoliopsida</taxon>
        <taxon>eudicotyledons</taxon>
        <taxon>Gunneridae</taxon>
        <taxon>Pentapetalae</taxon>
        <taxon>rosids</taxon>
        <taxon>Vitales</taxon>
        <taxon>Vitaceae</taxon>
        <taxon>Viteae</taxon>
        <taxon>Vitis</taxon>
    </lineage>
</organism>
<name>D7U0X7_VITVI</name>
<keyword evidence="2" id="KW-1185">Reference proteome</keyword>